<evidence type="ECO:0000256" key="1">
    <source>
        <dbReference type="SAM" id="MobiDB-lite"/>
    </source>
</evidence>
<sequence length="44" mass="5228">MWEEIFKNNGGFYTPNSRNPNKRKTRQLGTLPICYLSLIRSLRN</sequence>
<accession>A0A078G8B8</accession>
<evidence type="ECO:0000313" key="2">
    <source>
        <dbReference type="EMBL" id="CDY21631.1"/>
    </source>
</evidence>
<keyword evidence="3" id="KW-1185">Reference proteome</keyword>
<name>A0A078G8B8_BRANA</name>
<feature type="region of interest" description="Disordered" evidence="1">
    <location>
        <begin position="1"/>
        <end position="24"/>
    </location>
</feature>
<gene>
    <name evidence="2" type="primary">BnaC09g46610D</name>
    <name evidence="2" type="ORF">GSBRNA2T00016107001</name>
</gene>
<dbReference type="EMBL" id="LK032122">
    <property type="protein sequence ID" value="CDY21631.1"/>
    <property type="molecule type" value="Genomic_DNA"/>
</dbReference>
<dbReference type="Gramene" id="CDY21631">
    <property type="protein sequence ID" value="CDY21631"/>
    <property type="gene ID" value="GSBRNA2T00016107001"/>
</dbReference>
<dbReference type="AlphaFoldDB" id="A0A078G8B8"/>
<reference evidence="2 3" key="1">
    <citation type="journal article" date="2014" name="Science">
        <title>Plant genetics. Early allopolyploid evolution in the post-Neolithic Brassica napus oilseed genome.</title>
        <authorList>
            <person name="Chalhoub B."/>
            <person name="Denoeud F."/>
            <person name="Liu S."/>
            <person name="Parkin I.A."/>
            <person name="Tang H."/>
            <person name="Wang X."/>
            <person name="Chiquet J."/>
            <person name="Belcram H."/>
            <person name="Tong C."/>
            <person name="Samans B."/>
            <person name="Correa M."/>
            <person name="Da Silva C."/>
            <person name="Just J."/>
            <person name="Falentin C."/>
            <person name="Koh C.S."/>
            <person name="Le Clainche I."/>
            <person name="Bernard M."/>
            <person name="Bento P."/>
            <person name="Noel B."/>
            <person name="Labadie K."/>
            <person name="Alberti A."/>
            <person name="Charles M."/>
            <person name="Arnaud D."/>
            <person name="Guo H."/>
            <person name="Daviaud C."/>
            <person name="Alamery S."/>
            <person name="Jabbari K."/>
            <person name="Zhao M."/>
            <person name="Edger P.P."/>
            <person name="Chelaifa H."/>
            <person name="Tack D."/>
            <person name="Lassalle G."/>
            <person name="Mestiri I."/>
            <person name="Schnel N."/>
            <person name="Le Paslier M.C."/>
            <person name="Fan G."/>
            <person name="Renault V."/>
            <person name="Bayer P.E."/>
            <person name="Golicz A.A."/>
            <person name="Manoli S."/>
            <person name="Lee T.H."/>
            <person name="Thi V.H."/>
            <person name="Chalabi S."/>
            <person name="Hu Q."/>
            <person name="Fan C."/>
            <person name="Tollenaere R."/>
            <person name="Lu Y."/>
            <person name="Battail C."/>
            <person name="Shen J."/>
            <person name="Sidebottom C.H."/>
            <person name="Wang X."/>
            <person name="Canaguier A."/>
            <person name="Chauveau A."/>
            <person name="Berard A."/>
            <person name="Deniot G."/>
            <person name="Guan M."/>
            <person name="Liu Z."/>
            <person name="Sun F."/>
            <person name="Lim Y.P."/>
            <person name="Lyons E."/>
            <person name="Town C.D."/>
            <person name="Bancroft I."/>
            <person name="Wang X."/>
            <person name="Meng J."/>
            <person name="Ma J."/>
            <person name="Pires J.C."/>
            <person name="King G.J."/>
            <person name="Brunel D."/>
            <person name="Delourme R."/>
            <person name="Renard M."/>
            <person name="Aury J.M."/>
            <person name="Adams K.L."/>
            <person name="Batley J."/>
            <person name="Snowdon R.J."/>
            <person name="Tost J."/>
            <person name="Edwards D."/>
            <person name="Zhou Y."/>
            <person name="Hua W."/>
            <person name="Sharpe A.G."/>
            <person name="Paterson A.H."/>
            <person name="Guan C."/>
            <person name="Wincker P."/>
        </authorList>
    </citation>
    <scope>NUCLEOTIDE SEQUENCE [LARGE SCALE GENOMIC DNA]</scope>
    <source>
        <strain evidence="3">cv. Darmor-bzh</strain>
    </source>
</reference>
<organism evidence="2 3">
    <name type="scientific">Brassica napus</name>
    <name type="common">Rape</name>
    <dbReference type="NCBI Taxonomy" id="3708"/>
    <lineage>
        <taxon>Eukaryota</taxon>
        <taxon>Viridiplantae</taxon>
        <taxon>Streptophyta</taxon>
        <taxon>Embryophyta</taxon>
        <taxon>Tracheophyta</taxon>
        <taxon>Spermatophyta</taxon>
        <taxon>Magnoliopsida</taxon>
        <taxon>eudicotyledons</taxon>
        <taxon>Gunneridae</taxon>
        <taxon>Pentapetalae</taxon>
        <taxon>rosids</taxon>
        <taxon>malvids</taxon>
        <taxon>Brassicales</taxon>
        <taxon>Brassicaceae</taxon>
        <taxon>Brassiceae</taxon>
        <taxon>Brassica</taxon>
    </lineage>
</organism>
<evidence type="ECO:0000313" key="3">
    <source>
        <dbReference type="Proteomes" id="UP000028999"/>
    </source>
</evidence>
<protein>
    <submittedName>
        <fullName evidence="2">BnaC09g46610D protein</fullName>
    </submittedName>
</protein>
<dbReference type="Proteomes" id="UP000028999">
    <property type="component" value="Unassembled WGS sequence"/>
</dbReference>
<dbReference type="PaxDb" id="3708-A0A078G8B8"/>
<proteinExistence type="predicted"/>